<evidence type="ECO:0000313" key="2">
    <source>
        <dbReference type="EMBL" id="CAG01569.1"/>
    </source>
</evidence>
<name>Q4SCR3_TETNG</name>
<dbReference type="AlphaFoldDB" id="Q4SCR3"/>
<gene>
    <name evidence="2" type="ORF">GSTENG00020378001</name>
</gene>
<sequence length="68" mass="7298">MEQGGHDQLRALLRVSGGGGKRFEGLLVWPMRADQDGQSLNPRAASQMQQRPHGPAGDVSSGLFVRKG</sequence>
<feature type="compositionally biased region" description="Polar residues" evidence="1">
    <location>
        <begin position="36"/>
        <end position="50"/>
    </location>
</feature>
<evidence type="ECO:0000256" key="1">
    <source>
        <dbReference type="SAM" id="MobiDB-lite"/>
    </source>
</evidence>
<feature type="region of interest" description="Disordered" evidence="1">
    <location>
        <begin position="34"/>
        <end position="68"/>
    </location>
</feature>
<dbReference type="EMBL" id="CAAE01014650">
    <property type="protein sequence ID" value="CAG01569.1"/>
    <property type="molecule type" value="Genomic_DNA"/>
</dbReference>
<organism evidence="2">
    <name type="scientific">Tetraodon nigroviridis</name>
    <name type="common">Spotted green pufferfish</name>
    <name type="synonym">Chelonodon nigroviridis</name>
    <dbReference type="NCBI Taxonomy" id="99883"/>
    <lineage>
        <taxon>Eukaryota</taxon>
        <taxon>Metazoa</taxon>
        <taxon>Chordata</taxon>
        <taxon>Craniata</taxon>
        <taxon>Vertebrata</taxon>
        <taxon>Euteleostomi</taxon>
        <taxon>Actinopterygii</taxon>
        <taxon>Neopterygii</taxon>
        <taxon>Teleostei</taxon>
        <taxon>Neoteleostei</taxon>
        <taxon>Acanthomorphata</taxon>
        <taxon>Eupercaria</taxon>
        <taxon>Tetraodontiformes</taxon>
        <taxon>Tetradontoidea</taxon>
        <taxon>Tetraodontidae</taxon>
        <taxon>Tetraodon</taxon>
    </lineage>
</organism>
<accession>Q4SCR3</accession>
<reference evidence="2" key="2">
    <citation type="submission" date="2004-02" db="EMBL/GenBank/DDBJ databases">
        <authorList>
            <consortium name="Genoscope"/>
            <consortium name="Whitehead Institute Centre for Genome Research"/>
        </authorList>
    </citation>
    <scope>NUCLEOTIDE SEQUENCE</scope>
</reference>
<proteinExistence type="predicted"/>
<dbReference type="KEGG" id="tng:GSTEN00020378G001"/>
<protein>
    <submittedName>
        <fullName evidence="2">(spotted green pufferfish) hypothetical protein</fullName>
    </submittedName>
</protein>
<comment type="caution">
    <text evidence="2">The sequence shown here is derived from an EMBL/GenBank/DDBJ whole genome shotgun (WGS) entry which is preliminary data.</text>
</comment>
<reference evidence="2" key="1">
    <citation type="journal article" date="2004" name="Nature">
        <title>Genome duplication in the teleost fish Tetraodon nigroviridis reveals the early vertebrate proto-karyotype.</title>
        <authorList>
            <person name="Jaillon O."/>
            <person name="Aury J.-M."/>
            <person name="Brunet F."/>
            <person name="Petit J.-L."/>
            <person name="Stange-Thomann N."/>
            <person name="Mauceli E."/>
            <person name="Bouneau L."/>
            <person name="Fischer C."/>
            <person name="Ozouf-Costaz C."/>
            <person name="Bernot A."/>
            <person name="Nicaud S."/>
            <person name="Jaffe D."/>
            <person name="Fisher S."/>
            <person name="Lutfalla G."/>
            <person name="Dossat C."/>
            <person name="Segurens B."/>
            <person name="Dasilva C."/>
            <person name="Salanoubat M."/>
            <person name="Levy M."/>
            <person name="Boudet N."/>
            <person name="Castellano S."/>
            <person name="Anthouard V."/>
            <person name="Jubin C."/>
            <person name="Castelli V."/>
            <person name="Katinka M."/>
            <person name="Vacherie B."/>
            <person name="Biemont C."/>
            <person name="Skalli Z."/>
            <person name="Cattolico L."/>
            <person name="Poulain J."/>
            <person name="De Berardinis V."/>
            <person name="Cruaud C."/>
            <person name="Duprat S."/>
            <person name="Brottier P."/>
            <person name="Coutanceau J.-P."/>
            <person name="Gouzy J."/>
            <person name="Parra G."/>
            <person name="Lardier G."/>
            <person name="Chapple C."/>
            <person name="McKernan K.J."/>
            <person name="McEwan P."/>
            <person name="Bosak S."/>
            <person name="Kellis M."/>
            <person name="Volff J.-N."/>
            <person name="Guigo R."/>
            <person name="Zody M.C."/>
            <person name="Mesirov J."/>
            <person name="Lindblad-Toh K."/>
            <person name="Birren B."/>
            <person name="Nusbaum C."/>
            <person name="Kahn D."/>
            <person name="Robinson-Rechavi M."/>
            <person name="Laudet V."/>
            <person name="Schachter V."/>
            <person name="Quetier F."/>
            <person name="Saurin W."/>
            <person name="Scarpelli C."/>
            <person name="Wincker P."/>
            <person name="Lander E.S."/>
            <person name="Weissenbach J."/>
            <person name="Roest Crollius H."/>
        </authorList>
    </citation>
    <scope>NUCLEOTIDE SEQUENCE [LARGE SCALE GENOMIC DNA]</scope>
</reference>